<dbReference type="InterPro" id="IPR000008">
    <property type="entry name" value="C2_dom"/>
</dbReference>
<feature type="compositionally biased region" description="Low complexity" evidence="1">
    <location>
        <begin position="618"/>
        <end position="635"/>
    </location>
</feature>
<dbReference type="PANTHER" id="PTHR47052">
    <property type="entry name" value="CONSERVED SERINE PROLINE-RICH PROTEIN (AFU_ORTHOLOGUE AFUA_2G01790)"/>
    <property type="match status" value="1"/>
</dbReference>
<dbReference type="PANTHER" id="PTHR47052:SF3">
    <property type="entry name" value="INGRESSION PROTEIN 1"/>
    <property type="match status" value="1"/>
</dbReference>
<feature type="compositionally biased region" description="Low complexity" evidence="1">
    <location>
        <begin position="866"/>
        <end position="883"/>
    </location>
</feature>
<dbReference type="Gene3D" id="2.60.40.150">
    <property type="entry name" value="C2 domain"/>
    <property type="match status" value="1"/>
</dbReference>
<feature type="compositionally biased region" description="Polar residues" evidence="1">
    <location>
        <begin position="21"/>
        <end position="31"/>
    </location>
</feature>
<sequence>MAPSSSTPSPRRFLMNKRPQNHATSTPSKLSRQVLPDASDNSTPRPGPGPTPPQFAKAPRFAMSTTRRASFPPRSPSPAKAQFSSAAGTSSTFRDRQDKVEEAISISDDDEEMLDNDNNNLNFTPLTQPVSQDSIPEPEKGAYLASHLPPSPKRRRVDIGDPSSTPPSIPGRFILPSVGTSRTTFTQTDSNTPNSSSSRPAFLMASIPAPETITPLPDAFSPRRRGQKFMPGGLASELQSWVIEAAQSVTPVRSHNASGVDDSVHVINVDEVKGNGSIFAHGTRLGKIYTRVLLIGGQASQKAVEFLGLVVFGHFISTTYCFSTFGAMATALMNGMHTAGIYSDMTVDGPEIGTLVAIVDRAKNLPNVKRMGKQNPYCAARLGKEAKKTETDKRGGQTPRWDQELRFTVHDSPDYHNLKVSIFNDDKKTDLIGEAYIGLQDVCIPGGGKRDGWHALNFKGKYAGEINLELTYYDTRPQPENKRRVSGMSAADNAQRKAAIKRRPLPAELSGPPAPGSVVPDHARGPRQLPGRPTEDWTPHGLRPRAQHHAQSAPAIPEAHHYDPDELDLDYHPGYHQPVMPELPQLPPTRRHRGSVPSQPSVSYDHLSHEHYGHGRSHSIPTLPHSSSSPSVVQSDQGWQEPLPRCLQPTVEDIDELDYDRELPPVPPSHTRSPSHARSSSHTRNARSTSRGPPHRSMSVDDYAPPPAPGSYYSSSPNFRASYSGFPPPAPSSVAASSHYRSHSRVASRQSVPDAYAMTPPRAHPLANQIRRSMSPAPSAYTEDYGQHRRYSNEPSPIIARPPSRSVSPLPSRNVSPLPPRNNIDAIRHPVRTFANNSASPSPTRKEIPRPSTSNGNFFSPDDFDSLNPNASSNSPFASGSNPHSPYHIQNSPGGDDEESARPLPDPNAKIVGFDGRVIDPSDHLPVHSWAPEPEKKTPTKIYGSNGQVHPNGLAGPRGAAGSRTPSRVSMGRDVVVNVRTRGSPPKRPMSSASHHSHMTGSPGPLSEIDVPNPYAGHAGYSSNFTDGRPGIYEGHHSAYSTPPPHVGQGAHYGDMFGKYTAPSGGEQHGYENQMVHQQNPAYEQHGYGASALSKEMAKIDIGGSRRPLSRGTVRRGAWP</sequence>
<feature type="compositionally biased region" description="Basic and acidic residues" evidence="1">
    <location>
        <begin position="93"/>
        <end position="102"/>
    </location>
</feature>
<feature type="region of interest" description="Disordered" evidence="1">
    <location>
        <begin position="729"/>
        <end position="968"/>
    </location>
</feature>
<gene>
    <name evidence="3" type="ORF">QM012_008715</name>
</gene>
<feature type="region of interest" description="Disordered" evidence="1">
    <location>
        <begin position="477"/>
        <end position="646"/>
    </location>
</feature>
<dbReference type="PROSITE" id="PS50004">
    <property type="entry name" value="C2"/>
    <property type="match status" value="1"/>
</dbReference>
<accession>A0ABR0TIS0</accession>
<feature type="compositionally biased region" description="Polar residues" evidence="1">
    <location>
        <begin position="834"/>
        <end position="843"/>
    </location>
</feature>
<dbReference type="Proteomes" id="UP001341245">
    <property type="component" value="Unassembled WGS sequence"/>
</dbReference>
<feature type="region of interest" description="Disordered" evidence="1">
    <location>
        <begin position="130"/>
        <end position="172"/>
    </location>
</feature>
<organism evidence="3 4">
    <name type="scientific">Aureobasidium pullulans</name>
    <name type="common">Black yeast</name>
    <name type="synonym">Pullularia pullulans</name>
    <dbReference type="NCBI Taxonomy" id="5580"/>
    <lineage>
        <taxon>Eukaryota</taxon>
        <taxon>Fungi</taxon>
        <taxon>Dikarya</taxon>
        <taxon>Ascomycota</taxon>
        <taxon>Pezizomycotina</taxon>
        <taxon>Dothideomycetes</taxon>
        <taxon>Dothideomycetidae</taxon>
        <taxon>Dothideales</taxon>
        <taxon>Saccotheciaceae</taxon>
        <taxon>Aureobasidium</taxon>
    </lineage>
</organism>
<evidence type="ECO:0000256" key="1">
    <source>
        <dbReference type="SAM" id="MobiDB-lite"/>
    </source>
</evidence>
<evidence type="ECO:0000313" key="3">
    <source>
        <dbReference type="EMBL" id="KAK6003865.1"/>
    </source>
</evidence>
<dbReference type="EMBL" id="JASGXD010000008">
    <property type="protein sequence ID" value="KAK6003865.1"/>
    <property type="molecule type" value="Genomic_DNA"/>
</dbReference>
<evidence type="ECO:0000259" key="2">
    <source>
        <dbReference type="PROSITE" id="PS50004"/>
    </source>
</evidence>
<feature type="region of interest" description="Disordered" evidence="1">
    <location>
        <begin position="660"/>
        <end position="711"/>
    </location>
</feature>
<proteinExistence type="predicted"/>
<feature type="region of interest" description="Disordered" evidence="1">
    <location>
        <begin position="1"/>
        <end position="113"/>
    </location>
</feature>
<feature type="compositionally biased region" description="Basic residues" evidence="1">
    <location>
        <begin position="673"/>
        <end position="685"/>
    </location>
</feature>
<feature type="compositionally biased region" description="Basic and acidic residues" evidence="1">
    <location>
        <begin position="558"/>
        <end position="573"/>
    </location>
</feature>
<dbReference type="SMART" id="SM00239">
    <property type="entry name" value="C2"/>
    <property type="match status" value="1"/>
</dbReference>
<feature type="region of interest" description="Disordered" evidence="1">
    <location>
        <begin position="980"/>
        <end position="1003"/>
    </location>
</feature>
<feature type="compositionally biased region" description="Polar residues" evidence="1">
    <location>
        <begin position="82"/>
        <end position="92"/>
    </location>
</feature>
<protein>
    <recommendedName>
        <fullName evidence="2">C2 domain-containing protein</fullName>
    </recommendedName>
</protein>
<feature type="compositionally biased region" description="Basic and acidic residues" evidence="1">
    <location>
        <begin position="917"/>
        <end position="926"/>
    </location>
</feature>
<feature type="domain" description="C2" evidence="2">
    <location>
        <begin position="335"/>
        <end position="454"/>
    </location>
</feature>
<evidence type="ECO:0000313" key="4">
    <source>
        <dbReference type="Proteomes" id="UP001341245"/>
    </source>
</evidence>
<dbReference type="InterPro" id="IPR035892">
    <property type="entry name" value="C2_domain_sf"/>
</dbReference>
<name>A0ABR0TIS0_AURPU</name>
<dbReference type="Pfam" id="PF00168">
    <property type="entry name" value="C2"/>
    <property type="match status" value="1"/>
</dbReference>
<dbReference type="InterPro" id="IPR052981">
    <property type="entry name" value="Ingression_C2_domain"/>
</dbReference>
<comment type="caution">
    <text evidence="3">The sequence shown here is derived from an EMBL/GenBank/DDBJ whole genome shotgun (WGS) entry which is preliminary data.</text>
</comment>
<keyword evidence="4" id="KW-1185">Reference proteome</keyword>
<feature type="compositionally biased region" description="Low complexity" evidence="1">
    <location>
        <begin position="795"/>
        <end position="816"/>
    </location>
</feature>
<reference evidence="3 4" key="1">
    <citation type="submission" date="2023-11" db="EMBL/GenBank/DDBJ databases">
        <title>Draft genome sequence and annotation of the polyextremotolerant black yeast-like fungus Aureobasidium pullulans NRRL 62042.</title>
        <authorList>
            <person name="Dielentheis-Frenken M.R.E."/>
            <person name="Wibberg D."/>
            <person name="Blank L.M."/>
            <person name="Tiso T."/>
        </authorList>
    </citation>
    <scope>NUCLEOTIDE SEQUENCE [LARGE SCALE GENOMIC DNA]</scope>
    <source>
        <strain evidence="3 4">NRRL 62042</strain>
    </source>
</reference>
<dbReference type="SUPFAM" id="SSF49562">
    <property type="entry name" value="C2 domain (Calcium/lipid-binding domain, CaLB)"/>
    <property type="match status" value="1"/>
</dbReference>